<dbReference type="Gene3D" id="2.130.10.10">
    <property type="entry name" value="YVTN repeat-like/Quinoprotein amine dehydrogenase"/>
    <property type="match status" value="2"/>
</dbReference>
<dbReference type="InterPro" id="IPR051733">
    <property type="entry name" value="WD_repeat_DCAF13/WDSOF1"/>
</dbReference>
<feature type="repeat" description="WD" evidence="7">
    <location>
        <begin position="59"/>
        <end position="93"/>
    </location>
</feature>
<feature type="repeat" description="WD" evidence="7">
    <location>
        <begin position="262"/>
        <end position="300"/>
    </location>
</feature>
<dbReference type="SMART" id="SM00320">
    <property type="entry name" value="WD40"/>
    <property type="match status" value="4"/>
</dbReference>
<evidence type="ECO:0000313" key="11">
    <source>
        <dbReference type="Proteomes" id="UP000030655"/>
    </source>
</evidence>
<keyword evidence="4" id="KW-0677">Repeat</keyword>
<keyword evidence="6" id="KW-0687">Ribonucleoprotein</keyword>
<protein>
    <recommendedName>
        <fullName evidence="9">Sof1-like protein domain-containing protein</fullName>
    </recommendedName>
</protein>
<reference evidence="10 11" key="2">
    <citation type="submission" date="2014-03" db="EMBL/GenBank/DDBJ databases">
        <title>The Genome Sequence of Anncaliia algerae insect isolate PRA339.</title>
        <authorList>
            <consortium name="The Broad Institute Genome Sequencing Platform"/>
            <consortium name="The Broad Institute Genome Sequencing Center for Infectious Disease"/>
            <person name="Cuomo C."/>
            <person name="Becnel J."/>
            <person name="Sanscrainte N."/>
            <person name="Walker B."/>
            <person name="Young S.K."/>
            <person name="Zeng Q."/>
            <person name="Gargeya S."/>
            <person name="Fitzgerald M."/>
            <person name="Haas B."/>
            <person name="Abouelleil A."/>
            <person name="Alvarado L."/>
            <person name="Arachchi H.M."/>
            <person name="Berlin A.M."/>
            <person name="Chapman S.B."/>
            <person name="Dewar J."/>
            <person name="Goldberg J."/>
            <person name="Griggs A."/>
            <person name="Gujja S."/>
            <person name="Hansen M."/>
            <person name="Howarth C."/>
            <person name="Imamovic A."/>
            <person name="Larimer J."/>
            <person name="McCowan C."/>
            <person name="Murphy C."/>
            <person name="Neiman D."/>
            <person name="Pearson M."/>
            <person name="Priest M."/>
            <person name="Roberts A."/>
            <person name="Saif S."/>
            <person name="Shea T."/>
            <person name="Sisk P."/>
            <person name="Sykes S."/>
            <person name="Wortman J."/>
            <person name="Nusbaum C."/>
            <person name="Birren B."/>
        </authorList>
    </citation>
    <scope>NUCLEOTIDE SEQUENCE [LARGE SCALE GENOMIC DNA]</scope>
    <source>
        <strain evidence="10 11">PRA339</strain>
    </source>
</reference>
<gene>
    <name evidence="10" type="ORF">H312_00274</name>
</gene>
<feature type="repeat" description="WD" evidence="7">
    <location>
        <begin position="309"/>
        <end position="343"/>
    </location>
</feature>
<comment type="subcellular location">
    <subcellularLocation>
        <location evidence="1">Nucleus</location>
        <location evidence="1">Nucleolus</location>
    </subcellularLocation>
</comment>
<dbReference type="InterPro" id="IPR020472">
    <property type="entry name" value="WD40_PAC1"/>
</dbReference>
<evidence type="ECO:0000256" key="1">
    <source>
        <dbReference type="ARBA" id="ARBA00004604"/>
    </source>
</evidence>
<keyword evidence="11" id="KW-1185">Reference proteome</keyword>
<dbReference type="InterPro" id="IPR015943">
    <property type="entry name" value="WD40/YVTN_repeat-like_dom_sf"/>
</dbReference>
<keyword evidence="5" id="KW-0539">Nucleus</keyword>
<feature type="domain" description="Sof1-like protein" evidence="9">
    <location>
        <begin position="336"/>
        <end position="404"/>
    </location>
</feature>
<keyword evidence="3 7" id="KW-0853">WD repeat</keyword>
<dbReference type="SUPFAM" id="SSF50978">
    <property type="entry name" value="WD40 repeat-like"/>
    <property type="match status" value="1"/>
</dbReference>
<reference evidence="11" key="1">
    <citation type="submission" date="2013-02" db="EMBL/GenBank/DDBJ databases">
        <authorList>
            <consortium name="The Broad Institute Genome Sequencing Platform"/>
            <person name="Cuomo C."/>
            <person name="Becnel J."/>
            <person name="Sanscrainte N."/>
            <person name="Walker B."/>
            <person name="Young S.K."/>
            <person name="Zeng Q."/>
            <person name="Gargeya S."/>
            <person name="Fitzgerald M."/>
            <person name="Haas B."/>
            <person name="Abouelleil A."/>
            <person name="Alvarado L."/>
            <person name="Arachchi H.M."/>
            <person name="Berlin A.M."/>
            <person name="Chapman S.B."/>
            <person name="Dewar J."/>
            <person name="Goldberg J."/>
            <person name="Griggs A."/>
            <person name="Gujja S."/>
            <person name="Hansen M."/>
            <person name="Howarth C."/>
            <person name="Imamovic A."/>
            <person name="Larimer J."/>
            <person name="McCowan C."/>
            <person name="Murphy C."/>
            <person name="Neiman D."/>
            <person name="Pearson M."/>
            <person name="Priest M."/>
            <person name="Roberts A."/>
            <person name="Saif S."/>
            <person name="Shea T."/>
            <person name="Sisk P."/>
            <person name="Sykes S."/>
            <person name="Wortman J."/>
            <person name="Nusbaum C."/>
            <person name="Birren B."/>
        </authorList>
    </citation>
    <scope>NUCLEOTIDE SEQUENCE [LARGE SCALE GENOMIC DNA]</scope>
    <source>
        <strain evidence="11">PRA339</strain>
    </source>
</reference>
<evidence type="ECO:0000256" key="6">
    <source>
        <dbReference type="ARBA" id="ARBA00023274"/>
    </source>
</evidence>
<accession>A0A059F5L3</accession>
<dbReference type="PROSITE" id="PS50294">
    <property type="entry name" value="WD_REPEATS_REGION"/>
    <property type="match status" value="1"/>
</dbReference>
<dbReference type="GO" id="GO:0000462">
    <property type="term" value="P:maturation of SSU-rRNA from tricistronic rRNA transcript (SSU-rRNA, 5.8S rRNA, LSU-rRNA)"/>
    <property type="evidence" value="ECO:0007669"/>
    <property type="project" value="TreeGrafter"/>
</dbReference>
<dbReference type="Pfam" id="PF00400">
    <property type="entry name" value="WD40"/>
    <property type="match status" value="3"/>
</dbReference>
<dbReference type="PRINTS" id="PR00320">
    <property type="entry name" value="GPROTEINBRPT"/>
</dbReference>
<dbReference type="PANTHER" id="PTHR22851:SF0">
    <property type="entry name" value="DDB1- AND CUL4-ASSOCIATED FACTOR 13"/>
    <property type="match status" value="1"/>
</dbReference>
<feature type="region of interest" description="Disordered" evidence="8">
    <location>
        <begin position="1"/>
        <end position="26"/>
    </location>
</feature>
<evidence type="ECO:0000256" key="7">
    <source>
        <dbReference type="PROSITE-ProRule" id="PRU00221"/>
    </source>
</evidence>
<dbReference type="AlphaFoldDB" id="A0A059F5L3"/>
<feature type="compositionally biased region" description="Basic and acidic residues" evidence="8">
    <location>
        <begin position="7"/>
        <end position="26"/>
    </location>
</feature>
<evidence type="ECO:0000256" key="3">
    <source>
        <dbReference type="ARBA" id="ARBA00022574"/>
    </source>
</evidence>
<proteinExistence type="inferred from homology"/>
<evidence type="ECO:0000313" key="10">
    <source>
        <dbReference type="EMBL" id="KCZ82251.1"/>
    </source>
</evidence>
<sequence>MKINTIIHDKPKERKNDIHKNSYNKDPKYHPFMQEREYVRALNATKIDRLLAKPFVKAYNYHVEGISHLTQNKNTDIFASASFDSSIYIWNVKEDLKYKIQKNCKITGLSFIGDNLIVGENNRVVLYEGEWSDRKRTGEINEYEVKHVNNVNSHKNEIIISTSNGVKVFDLERKTQKYSIGNSFCNYAEANTVLDNLLAFSENNTLNLVDTRVNEIFSRVKVGIRSNEIKFNIDGKYMASGNEDSFLYLHDLRYLNNPFCVFKHHFNAINCIDFGKKLVSGSADTTVRIFDVQERKCLDVYHTRRMFRVNGIKLSKNEEFVISGSDDGNLRLWKTNASRKIGIISDNQNRALAYNDALKDKFKYVKEIHRISNQRFLPKPLKSELKVRKEQIQAQKRREERKKEK</sequence>
<comment type="similarity">
    <text evidence="2">Belongs to the WD repeat DCAF13/WDSOF1 family.</text>
</comment>
<dbReference type="HOGENOM" id="CLU_033999_0_0_1"/>
<dbReference type="PANTHER" id="PTHR22851">
    <property type="entry name" value="U3 SMALL NUCLEOLAR RNA U3 SNORNA ASSOCIATED PROTEIN"/>
    <property type="match status" value="1"/>
</dbReference>
<evidence type="ECO:0000256" key="5">
    <source>
        <dbReference type="ARBA" id="ARBA00023242"/>
    </source>
</evidence>
<dbReference type="EMBL" id="KK365131">
    <property type="protein sequence ID" value="KCZ82251.1"/>
    <property type="molecule type" value="Genomic_DNA"/>
</dbReference>
<dbReference type="GO" id="GO:0032040">
    <property type="term" value="C:small-subunit processome"/>
    <property type="evidence" value="ECO:0007669"/>
    <property type="project" value="TreeGrafter"/>
</dbReference>
<dbReference type="VEuPathDB" id="MicrosporidiaDB:H312_00274"/>
<evidence type="ECO:0000256" key="2">
    <source>
        <dbReference type="ARBA" id="ARBA00005649"/>
    </source>
</evidence>
<dbReference type="InterPro" id="IPR001680">
    <property type="entry name" value="WD40_rpt"/>
</dbReference>
<dbReference type="Pfam" id="PF04158">
    <property type="entry name" value="Sof1"/>
    <property type="match status" value="1"/>
</dbReference>
<dbReference type="InterPro" id="IPR007287">
    <property type="entry name" value="Sof1"/>
</dbReference>
<dbReference type="PROSITE" id="PS50082">
    <property type="entry name" value="WD_REPEATS_2"/>
    <property type="match status" value="3"/>
</dbReference>
<name>A0A059F5L3_9MICR</name>
<dbReference type="InterPro" id="IPR036322">
    <property type="entry name" value="WD40_repeat_dom_sf"/>
</dbReference>
<evidence type="ECO:0000259" key="9">
    <source>
        <dbReference type="Pfam" id="PF04158"/>
    </source>
</evidence>
<dbReference type="OrthoDB" id="10249065at2759"/>
<evidence type="ECO:0000256" key="4">
    <source>
        <dbReference type="ARBA" id="ARBA00022737"/>
    </source>
</evidence>
<dbReference type="STRING" id="1288291.A0A059F5L3"/>
<organism evidence="10 11">
    <name type="scientific">Anncaliia algerae PRA339</name>
    <dbReference type="NCBI Taxonomy" id="1288291"/>
    <lineage>
        <taxon>Eukaryota</taxon>
        <taxon>Fungi</taxon>
        <taxon>Fungi incertae sedis</taxon>
        <taxon>Microsporidia</taxon>
        <taxon>Tubulinosematoidea</taxon>
        <taxon>Tubulinosematidae</taxon>
        <taxon>Anncaliia</taxon>
    </lineage>
</organism>
<evidence type="ECO:0000256" key="8">
    <source>
        <dbReference type="SAM" id="MobiDB-lite"/>
    </source>
</evidence>
<dbReference type="Proteomes" id="UP000030655">
    <property type="component" value="Unassembled WGS sequence"/>
</dbReference>